<protein>
    <submittedName>
        <fullName evidence="1">Uncharacterized protein</fullName>
    </submittedName>
</protein>
<name>A0ABR2JRX5_9EUKA</name>
<sequence>MGNSLSNTRKKEIESFKYSSNVIQNFFGPLDQRNVLFYKTLINNVDKILSSKILIPNEIDSQFGHVISLSQKIKCSNDKDNKYVYLVVQVVSPKTYLFNSERFQNNEIDFNYLKQEGFSAIMNHSSNYDYHSHKIYVIDQKIIKNINFACGMRPHTYAHLNEQLPRNSDSMILFYGTSFDESKNIIEKKQMKEEEGPFGSSYYMFETINDALIFKPGSQVFIMNEIKNQNIYKLRNQKNINSKEIPSKFQLLIGNNGLMKYYIIKDLTIIERIQICSI</sequence>
<reference evidence="1 2" key="1">
    <citation type="submission" date="2024-04" db="EMBL/GenBank/DDBJ databases">
        <title>Tritrichomonas musculus Genome.</title>
        <authorList>
            <person name="Alves-Ferreira E."/>
            <person name="Grigg M."/>
            <person name="Lorenzi H."/>
            <person name="Galac M."/>
        </authorList>
    </citation>
    <scope>NUCLEOTIDE SEQUENCE [LARGE SCALE GENOMIC DNA]</scope>
    <source>
        <strain evidence="1 2">EAF2021</strain>
    </source>
</reference>
<evidence type="ECO:0000313" key="1">
    <source>
        <dbReference type="EMBL" id="KAK8881654.1"/>
    </source>
</evidence>
<accession>A0ABR2JRX5</accession>
<keyword evidence="2" id="KW-1185">Reference proteome</keyword>
<organism evidence="1 2">
    <name type="scientific">Tritrichomonas musculus</name>
    <dbReference type="NCBI Taxonomy" id="1915356"/>
    <lineage>
        <taxon>Eukaryota</taxon>
        <taxon>Metamonada</taxon>
        <taxon>Parabasalia</taxon>
        <taxon>Tritrichomonadida</taxon>
        <taxon>Tritrichomonadidae</taxon>
        <taxon>Tritrichomonas</taxon>
    </lineage>
</organism>
<evidence type="ECO:0000313" key="2">
    <source>
        <dbReference type="Proteomes" id="UP001470230"/>
    </source>
</evidence>
<comment type="caution">
    <text evidence="1">The sequence shown here is derived from an EMBL/GenBank/DDBJ whole genome shotgun (WGS) entry which is preliminary data.</text>
</comment>
<proteinExistence type="predicted"/>
<dbReference type="EMBL" id="JAPFFF010000010">
    <property type="protein sequence ID" value="KAK8881654.1"/>
    <property type="molecule type" value="Genomic_DNA"/>
</dbReference>
<gene>
    <name evidence="1" type="ORF">M9Y10_004401</name>
</gene>
<dbReference type="Proteomes" id="UP001470230">
    <property type="component" value="Unassembled WGS sequence"/>
</dbReference>